<evidence type="ECO:0000256" key="5">
    <source>
        <dbReference type="ARBA" id="ARBA00023002"/>
    </source>
</evidence>
<gene>
    <name evidence="10" type="ORF">DK869_01635</name>
</gene>
<feature type="binding site" evidence="8">
    <location>
        <position position="43"/>
    </location>
    <ligand>
        <name>FMN</name>
        <dbReference type="ChEBI" id="CHEBI:58210"/>
        <note>ligand shared between dimeric partners</note>
    </ligand>
</feature>
<proteinExistence type="inferred from homology"/>
<name>A0A318MY67_9PROT</name>
<dbReference type="InterPro" id="IPR029479">
    <property type="entry name" value="Nitroreductase"/>
</dbReference>
<keyword evidence="4 7" id="KW-0521">NADP</keyword>
<comment type="similarity">
    <text evidence="1 7">Belongs to the nitroreductase family.</text>
</comment>
<evidence type="ECO:0000256" key="7">
    <source>
        <dbReference type="PIRNR" id="PIRNR000232"/>
    </source>
</evidence>
<sequence>MDNFMSNIDFLLSRFSCGSLTQPAPNDDELHQILSTAMRAPDHGRLRPWRFVIIGKEYREKWVRSLEKILTKPDSCYPPAYITKIVQNFSNAPLILALGFRQFHDDKTSISLDEQLMAASAATMNILNAVHVLGFGAKWITGPNDVPEITELLGLKKPYRMIGFMFIGTPVEGSEAPPRVSVDDYVANWQGNAVNFKIDS</sequence>
<dbReference type="Proteomes" id="UP000247565">
    <property type="component" value="Unassembled WGS sequence"/>
</dbReference>
<accession>A0A318MY67</accession>
<dbReference type="PANTHER" id="PTHR43821:SF1">
    <property type="entry name" value="NAD(P)H NITROREDUCTASE YDJA-RELATED"/>
    <property type="match status" value="1"/>
</dbReference>
<evidence type="ECO:0000256" key="2">
    <source>
        <dbReference type="ARBA" id="ARBA00022630"/>
    </source>
</evidence>
<feature type="binding site" description="in other chain" evidence="8">
    <location>
        <begin position="139"/>
        <end position="141"/>
    </location>
    <ligand>
        <name>FMN</name>
        <dbReference type="ChEBI" id="CHEBI:58210"/>
        <note>ligand shared between dimeric partners</note>
    </ligand>
</feature>
<comment type="caution">
    <text evidence="10">The sequence shown here is derived from an EMBL/GenBank/DDBJ whole genome shotgun (WGS) entry which is preliminary data.</text>
</comment>
<dbReference type="InterPro" id="IPR000415">
    <property type="entry name" value="Nitroreductase-like"/>
</dbReference>
<evidence type="ECO:0000313" key="10">
    <source>
        <dbReference type="EMBL" id="PXZ01735.1"/>
    </source>
</evidence>
<dbReference type="InterPro" id="IPR026021">
    <property type="entry name" value="YdjA-like"/>
</dbReference>
<keyword evidence="5 7" id="KW-0560">Oxidoreductase</keyword>
<comment type="cofactor">
    <cofactor evidence="8">
        <name>FMN</name>
        <dbReference type="ChEBI" id="CHEBI:58210"/>
    </cofactor>
    <text evidence="8">Binds 1 FMN per subunit.</text>
</comment>
<evidence type="ECO:0000256" key="6">
    <source>
        <dbReference type="ARBA" id="ARBA00023027"/>
    </source>
</evidence>
<feature type="binding site" description="in other chain" evidence="8">
    <location>
        <begin position="14"/>
        <end position="16"/>
    </location>
    <ligand>
        <name>FMN</name>
        <dbReference type="ChEBI" id="CHEBI:58210"/>
        <note>ligand shared between dimeric partners</note>
    </ligand>
</feature>
<dbReference type="SUPFAM" id="SSF55469">
    <property type="entry name" value="FMN-dependent nitroreductase-like"/>
    <property type="match status" value="1"/>
</dbReference>
<evidence type="ECO:0000256" key="4">
    <source>
        <dbReference type="ARBA" id="ARBA00022857"/>
    </source>
</evidence>
<dbReference type="EMBL" id="QGLT01000001">
    <property type="protein sequence ID" value="PXZ01735.1"/>
    <property type="molecule type" value="Genomic_DNA"/>
</dbReference>
<dbReference type="PIRSF" id="PIRSF000232">
    <property type="entry name" value="YdjA"/>
    <property type="match status" value="1"/>
</dbReference>
<dbReference type="Pfam" id="PF00881">
    <property type="entry name" value="Nitroreductase"/>
    <property type="match status" value="1"/>
</dbReference>
<dbReference type="EC" id="1.-.-.-" evidence="7"/>
<organism evidence="10 11">
    <name type="scientific">Commensalibacter melissae</name>
    <dbReference type="NCBI Taxonomy" id="2070537"/>
    <lineage>
        <taxon>Bacteria</taxon>
        <taxon>Pseudomonadati</taxon>
        <taxon>Pseudomonadota</taxon>
        <taxon>Alphaproteobacteria</taxon>
        <taxon>Acetobacterales</taxon>
        <taxon>Acetobacteraceae</taxon>
    </lineage>
</organism>
<dbReference type="InterPro" id="IPR052530">
    <property type="entry name" value="NAD(P)H_nitroreductase"/>
</dbReference>
<dbReference type="CDD" id="cd02135">
    <property type="entry name" value="YdjA-like"/>
    <property type="match status" value="1"/>
</dbReference>
<reference evidence="10 11" key="1">
    <citation type="submission" date="2018-05" db="EMBL/GenBank/DDBJ databases">
        <title>Reference genomes for bee gut microbiota database.</title>
        <authorList>
            <person name="Ellegaard K.M."/>
        </authorList>
    </citation>
    <scope>NUCLEOTIDE SEQUENCE [LARGE SCALE GENOMIC DNA]</scope>
    <source>
        <strain evidence="10 11">ESL0284</strain>
    </source>
</reference>
<protein>
    <recommendedName>
        <fullName evidence="7">Putative NAD(P)H nitroreductase</fullName>
        <ecNumber evidence="7">1.-.-.-</ecNumber>
    </recommendedName>
</protein>
<keyword evidence="6 7" id="KW-0520">NAD</keyword>
<evidence type="ECO:0000259" key="9">
    <source>
        <dbReference type="Pfam" id="PF00881"/>
    </source>
</evidence>
<evidence type="ECO:0000313" key="11">
    <source>
        <dbReference type="Proteomes" id="UP000247565"/>
    </source>
</evidence>
<dbReference type="AlphaFoldDB" id="A0A318MY67"/>
<evidence type="ECO:0000256" key="8">
    <source>
        <dbReference type="PIRSR" id="PIRSR000232-1"/>
    </source>
</evidence>
<keyword evidence="2 7" id="KW-0285">Flavoprotein</keyword>
<evidence type="ECO:0000256" key="3">
    <source>
        <dbReference type="ARBA" id="ARBA00022643"/>
    </source>
</evidence>
<keyword evidence="11" id="KW-1185">Reference proteome</keyword>
<dbReference type="PANTHER" id="PTHR43821">
    <property type="entry name" value="NAD(P)H NITROREDUCTASE YDJA-RELATED"/>
    <property type="match status" value="1"/>
</dbReference>
<keyword evidence="3 7" id="KW-0288">FMN</keyword>
<dbReference type="GO" id="GO:0016491">
    <property type="term" value="F:oxidoreductase activity"/>
    <property type="evidence" value="ECO:0007669"/>
    <property type="project" value="UniProtKB-UniRule"/>
</dbReference>
<dbReference type="Gene3D" id="3.40.109.10">
    <property type="entry name" value="NADH Oxidase"/>
    <property type="match status" value="1"/>
</dbReference>
<evidence type="ECO:0000256" key="1">
    <source>
        <dbReference type="ARBA" id="ARBA00007118"/>
    </source>
</evidence>
<feature type="domain" description="Nitroreductase" evidence="9">
    <location>
        <begin position="13"/>
        <end position="168"/>
    </location>
</feature>
<feature type="binding site" evidence="8">
    <location>
        <position position="39"/>
    </location>
    <ligand>
        <name>FMN</name>
        <dbReference type="ChEBI" id="CHEBI:58210"/>
        <note>ligand shared between dimeric partners</note>
    </ligand>
</feature>